<feature type="transmembrane region" description="Helical" evidence="2">
    <location>
        <begin position="9"/>
        <end position="28"/>
    </location>
</feature>
<proteinExistence type="predicted"/>
<dbReference type="InterPro" id="IPR045092">
    <property type="entry name" value="Rrp6-like"/>
</dbReference>
<dbReference type="CDD" id="cd06147">
    <property type="entry name" value="Rrp6p_like_exo"/>
    <property type="match status" value="1"/>
</dbReference>
<dbReference type="Pfam" id="PF01612">
    <property type="entry name" value="DNA_pol_A_exo1"/>
    <property type="match status" value="1"/>
</dbReference>
<dbReference type="InterPro" id="IPR012337">
    <property type="entry name" value="RNaseH-like_sf"/>
</dbReference>
<keyword evidence="2" id="KW-1133">Transmembrane helix</keyword>
<dbReference type="SUPFAM" id="SSF53098">
    <property type="entry name" value="Ribonuclease H-like"/>
    <property type="match status" value="1"/>
</dbReference>
<dbReference type="Gene3D" id="3.30.420.10">
    <property type="entry name" value="Ribonuclease H-like superfamily/Ribonuclease H"/>
    <property type="match status" value="1"/>
</dbReference>
<evidence type="ECO:0000256" key="2">
    <source>
        <dbReference type="SAM" id="Phobius"/>
    </source>
</evidence>
<dbReference type="AlphaFoldDB" id="A0A1S4BJJ3"/>
<gene>
    <name evidence="4" type="primary">LOC107809017</name>
</gene>
<organism evidence="4">
    <name type="scientific">Nicotiana tabacum</name>
    <name type="common">Common tobacco</name>
    <dbReference type="NCBI Taxonomy" id="4097"/>
    <lineage>
        <taxon>Eukaryota</taxon>
        <taxon>Viridiplantae</taxon>
        <taxon>Streptophyta</taxon>
        <taxon>Embryophyta</taxon>
        <taxon>Tracheophyta</taxon>
        <taxon>Spermatophyta</taxon>
        <taxon>Magnoliopsida</taxon>
        <taxon>eudicotyledons</taxon>
        <taxon>Gunneridae</taxon>
        <taxon>Pentapetalae</taxon>
        <taxon>asterids</taxon>
        <taxon>lamiids</taxon>
        <taxon>Solanales</taxon>
        <taxon>Solanaceae</taxon>
        <taxon>Nicotianoideae</taxon>
        <taxon>Nicotianeae</taxon>
        <taxon>Nicotiana</taxon>
    </lineage>
</organism>
<feature type="region of interest" description="Disordered" evidence="1">
    <location>
        <begin position="578"/>
        <end position="617"/>
    </location>
</feature>
<dbReference type="SMART" id="SM00474">
    <property type="entry name" value="35EXOc"/>
    <property type="match status" value="1"/>
</dbReference>
<dbReference type="OrthoDB" id="2250022at2759"/>
<dbReference type="RefSeq" id="XP_016489083.1">
    <property type="nucleotide sequence ID" value="XM_016633597.1"/>
</dbReference>
<dbReference type="InterPro" id="IPR036397">
    <property type="entry name" value="RNaseH_sf"/>
</dbReference>
<sequence>MENKESLKLAVKLTIATCLTVAISIFIAKSFQKVRKHNRKKKHSCYLNAEIKPQASFKRVFADNSYSQFKHLKLVNSNEDCTNFHPYKAEITELLKSSNVEFLELFGRNFEDLTMRELYVWVESESQLRELAEVLSKERVFAVDTEQHSLRSFLGFTALIQISTGSEDYLVDTIALHDVMGILRPVFANPGICKVFHGADNDVLWLQRDFHIYVVNLFDTAKACDVLSKPQRSLAYLLDLYCGIVANKLLQREDWRQRPLPAEMVQYARTDAHYLLYIAHRLSSELKEQDTENSSSLREDKFSSVLEANRRSNAICLQLFSKETDAYPGESVASSIISRYQSDQGSSMSSSDEMKLHDLVRRLCTWRDIMKFDCRYVNRNLAKLIEEDPPAIMLLFEPKGRPEDEGNDFYIQSKRNICVGCGEGNHYLRYRIIPSCYRMHFPEHLKSHRSHDIVLLCVDCHEIAHAAAEKYKRKIATEFGIPLFVRRVVDSNQNQNTSESSVPKLSVKDEGVSPLQLRTAAMALLRHGSRMPAKRREELIMIIRNYYGGREISDEDLERAMLIGMSPNERRRFEKQRKLACKGSNRSITPDGELDNKQAKGTSLPEEVSDNSSNSEENTNVLIVEDNNVSNHSSYPNFGVNSEYSVIHKNDFPHGRESLVKHDDVLPDSCDDESCNVSNGMANSVDNMNTNASSKNSKLSLLGHGPHGKQVVNHILNEHGDEGISQFCQRWRQVFVEAVHPRFLPAGWDIMHSEESI</sequence>
<evidence type="ECO:0000259" key="3">
    <source>
        <dbReference type="SMART" id="SM00474"/>
    </source>
</evidence>
<name>A0A1S4BJJ3_TOBAC</name>
<keyword evidence="2" id="KW-0472">Membrane</keyword>
<dbReference type="FunFam" id="3.30.420.10:FF:000079">
    <property type="entry name" value="Polynucleotidyl transferase ribonuclease H fold protein with HRDC domain"/>
    <property type="match status" value="1"/>
</dbReference>
<dbReference type="GO" id="GO:0003676">
    <property type="term" value="F:nucleic acid binding"/>
    <property type="evidence" value="ECO:0007669"/>
    <property type="project" value="InterPro"/>
</dbReference>
<dbReference type="PANTHER" id="PTHR12124">
    <property type="entry name" value="POLYMYOSITIS/SCLERODERMA AUTOANTIGEN-RELATED"/>
    <property type="match status" value="1"/>
</dbReference>
<accession>A0A1S4BJJ3</accession>
<feature type="domain" description="3'-5' exonuclease" evidence="3">
    <location>
        <begin position="119"/>
        <end position="287"/>
    </location>
</feature>
<dbReference type="GO" id="GO:0000467">
    <property type="term" value="P:exonucleolytic trimming to generate mature 3'-end of 5.8S rRNA from tricistronic rRNA transcript (SSU-rRNA, 5.8S rRNA, LSU-rRNA)"/>
    <property type="evidence" value="ECO:0007669"/>
    <property type="project" value="InterPro"/>
</dbReference>
<evidence type="ECO:0000256" key="1">
    <source>
        <dbReference type="SAM" id="MobiDB-lite"/>
    </source>
</evidence>
<evidence type="ECO:0000313" key="4">
    <source>
        <dbReference type="RefSeq" id="XP_016489083.1"/>
    </source>
</evidence>
<protein>
    <submittedName>
        <fullName evidence="4">Protein RRP6-like 3 isoform X2</fullName>
    </submittedName>
</protein>
<dbReference type="InterPro" id="IPR002562">
    <property type="entry name" value="3'-5'_exonuclease_dom"/>
</dbReference>
<reference evidence="4" key="1">
    <citation type="submission" date="2025-08" db="UniProtKB">
        <authorList>
            <consortium name="RefSeq"/>
        </authorList>
    </citation>
    <scope>IDENTIFICATION</scope>
</reference>
<keyword evidence="2" id="KW-0812">Transmembrane</keyword>
<dbReference type="InterPro" id="IPR049559">
    <property type="entry name" value="Rrp6p-like_exo"/>
</dbReference>
<dbReference type="GO" id="GO:0000175">
    <property type="term" value="F:3'-5'-RNA exonuclease activity"/>
    <property type="evidence" value="ECO:0007669"/>
    <property type="project" value="InterPro"/>
</dbReference>
<dbReference type="PANTHER" id="PTHR12124:SF68">
    <property type="entry name" value="PROTEIN RRP6-LIKE 3"/>
    <property type="match status" value="1"/>
</dbReference>